<organism evidence="3 4">
    <name type="scientific">Gimesia panareensis</name>
    <dbReference type="NCBI Taxonomy" id="2527978"/>
    <lineage>
        <taxon>Bacteria</taxon>
        <taxon>Pseudomonadati</taxon>
        <taxon>Planctomycetota</taxon>
        <taxon>Planctomycetia</taxon>
        <taxon>Planctomycetales</taxon>
        <taxon>Planctomycetaceae</taxon>
        <taxon>Gimesia</taxon>
    </lineage>
</organism>
<keyword evidence="1" id="KW-0677">Repeat</keyword>
<sequence length="145" mass="15704">MSDETHATLEDALIHEVWRQDLSAVQRLLESGANPNLPGRGWSSAIACAGENDETGDIARALVAAGADINLQDSNGYTPLYHAVDIAIDGACQQNRETIDWSVVAVLLDLGANPDLPDHRGKTVRDLALAYGAQSSFEDFLRFRE</sequence>
<dbReference type="AlphaFoldDB" id="A0A518FTL2"/>
<dbReference type="PANTHER" id="PTHR24171">
    <property type="entry name" value="ANKYRIN REPEAT DOMAIN-CONTAINING PROTEIN 39-RELATED"/>
    <property type="match status" value="1"/>
</dbReference>
<keyword evidence="2" id="KW-0040">ANK repeat</keyword>
<dbReference type="SUPFAM" id="SSF48403">
    <property type="entry name" value="Ankyrin repeat"/>
    <property type="match status" value="1"/>
</dbReference>
<dbReference type="OrthoDB" id="290401at2"/>
<dbReference type="InterPro" id="IPR036770">
    <property type="entry name" value="Ankyrin_rpt-contain_sf"/>
</dbReference>
<gene>
    <name evidence="3" type="ORF">Pan153_42910</name>
</gene>
<evidence type="ECO:0000313" key="4">
    <source>
        <dbReference type="Proteomes" id="UP000320839"/>
    </source>
</evidence>
<name>A0A518FTL2_9PLAN</name>
<accession>A0A518FTL2</accession>
<evidence type="ECO:0000256" key="1">
    <source>
        <dbReference type="ARBA" id="ARBA00022737"/>
    </source>
</evidence>
<reference evidence="3 4" key="1">
    <citation type="submission" date="2019-02" db="EMBL/GenBank/DDBJ databases">
        <title>Deep-cultivation of Planctomycetes and their phenomic and genomic characterization uncovers novel biology.</title>
        <authorList>
            <person name="Wiegand S."/>
            <person name="Jogler M."/>
            <person name="Boedeker C."/>
            <person name="Pinto D."/>
            <person name="Vollmers J."/>
            <person name="Rivas-Marin E."/>
            <person name="Kohn T."/>
            <person name="Peeters S.H."/>
            <person name="Heuer A."/>
            <person name="Rast P."/>
            <person name="Oberbeckmann S."/>
            <person name="Bunk B."/>
            <person name="Jeske O."/>
            <person name="Meyerdierks A."/>
            <person name="Storesund J.E."/>
            <person name="Kallscheuer N."/>
            <person name="Luecker S."/>
            <person name="Lage O.M."/>
            <person name="Pohl T."/>
            <person name="Merkel B.J."/>
            <person name="Hornburger P."/>
            <person name="Mueller R.-W."/>
            <person name="Bruemmer F."/>
            <person name="Labrenz M."/>
            <person name="Spormann A.M."/>
            <person name="Op den Camp H."/>
            <person name="Overmann J."/>
            <person name="Amann R."/>
            <person name="Jetten M.S.M."/>
            <person name="Mascher T."/>
            <person name="Medema M.H."/>
            <person name="Devos D.P."/>
            <person name="Kaster A.-K."/>
            <person name="Ovreas L."/>
            <person name="Rohde M."/>
            <person name="Galperin M.Y."/>
            <person name="Jogler C."/>
        </authorList>
    </citation>
    <scope>NUCLEOTIDE SEQUENCE [LARGE SCALE GENOMIC DNA]</scope>
    <source>
        <strain evidence="3 4">Pan153</strain>
    </source>
</reference>
<evidence type="ECO:0000256" key="2">
    <source>
        <dbReference type="ARBA" id="ARBA00023043"/>
    </source>
</evidence>
<dbReference type="Gene3D" id="1.25.40.20">
    <property type="entry name" value="Ankyrin repeat-containing domain"/>
    <property type="match status" value="1"/>
</dbReference>
<dbReference type="Proteomes" id="UP000320839">
    <property type="component" value="Chromosome"/>
</dbReference>
<proteinExistence type="predicted"/>
<evidence type="ECO:0000313" key="3">
    <source>
        <dbReference type="EMBL" id="QDV19625.1"/>
    </source>
</evidence>
<protein>
    <submittedName>
        <fullName evidence="3">Ankyrin repeats (3 copies)</fullName>
    </submittedName>
</protein>
<dbReference type="RefSeq" id="WP_145457601.1">
    <property type="nucleotide sequence ID" value="NZ_CP036317.1"/>
</dbReference>
<dbReference type="SMART" id="SM00248">
    <property type="entry name" value="ANK"/>
    <property type="match status" value="3"/>
</dbReference>
<dbReference type="EMBL" id="CP036317">
    <property type="protein sequence ID" value="QDV19625.1"/>
    <property type="molecule type" value="Genomic_DNA"/>
</dbReference>
<dbReference type="InterPro" id="IPR002110">
    <property type="entry name" value="Ankyrin_rpt"/>
</dbReference>
<dbReference type="Pfam" id="PF12796">
    <property type="entry name" value="Ank_2"/>
    <property type="match status" value="1"/>
</dbReference>